<reference evidence="1" key="1">
    <citation type="submission" date="2021-03" db="EMBL/GenBank/DDBJ databases">
        <title>Evolutionary priming and transition to the ectomycorrhizal habit in an iconic lineage of mushroom-forming fungi: is preadaptation a requirement?</title>
        <authorList>
            <consortium name="DOE Joint Genome Institute"/>
            <person name="Looney B.P."/>
            <person name="Miyauchi S."/>
            <person name="Morin E."/>
            <person name="Drula E."/>
            <person name="Courty P.E."/>
            <person name="Chicoki N."/>
            <person name="Fauchery L."/>
            <person name="Kohler A."/>
            <person name="Kuo A."/>
            <person name="LaButti K."/>
            <person name="Pangilinan J."/>
            <person name="Lipzen A."/>
            <person name="Riley R."/>
            <person name="Andreopoulos W."/>
            <person name="He G."/>
            <person name="Johnson J."/>
            <person name="Barry K.W."/>
            <person name="Grigoriev I.V."/>
            <person name="Nagy L."/>
            <person name="Hibbett D."/>
            <person name="Henrissat B."/>
            <person name="Matheny P.B."/>
            <person name="Labbe J."/>
            <person name="Martin A.F."/>
        </authorList>
    </citation>
    <scope>NUCLEOTIDE SEQUENCE</scope>
    <source>
        <strain evidence="1">BPL698</strain>
    </source>
</reference>
<organism evidence="1 2">
    <name type="scientific">Russula earlei</name>
    <dbReference type="NCBI Taxonomy" id="71964"/>
    <lineage>
        <taxon>Eukaryota</taxon>
        <taxon>Fungi</taxon>
        <taxon>Dikarya</taxon>
        <taxon>Basidiomycota</taxon>
        <taxon>Agaricomycotina</taxon>
        <taxon>Agaricomycetes</taxon>
        <taxon>Russulales</taxon>
        <taxon>Russulaceae</taxon>
        <taxon>Russula</taxon>
    </lineage>
</organism>
<dbReference type="Proteomes" id="UP001207468">
    <property type="component" value="Unassembled WGS sequence"/>
</dbReference>
<gene>
    <name evidence="1" type="ORF">F5148DRAFT_1274787</name>
</gene>
<comment type="caution">
    <text evidence="1">The sequence shown here is derived from an EMBL/GenBank/DDBJ whole genome shotgun (WGS) entry which is preliminary data.</text>
</comment>
<name>A0ACC0UGC4_9AGAM</name>
<evidence type="ECO:0000313" key="1">
    <source>
        <dbReference type="EMBL" id="KAI9510360.1"/>
    </source>
</evidence>
<evidence type="ECO:0000313" key="2">
    <source>
        <dbReference type="Proteomes" id="UP001207468"/>
    </source>
</evidence>
<keyword evidence="2" id="KW-1185">Reference proteome</keyword>
<protein>
    <submittedName>
        <fullName evidence="1">HCP-like protein</fullName>
    </submittedName>
</protein>
<sequence length="270" mass="29507">MSSITPTSSLVPPMHHSPGVGRNYQLQPLLHHLPRVTSSPGSLYSTYSYYQLDSPSDPSTSDLPQVQASPHTSPIRTPSPLAGSAPRSTLQQLDLADQLLQEGIQHHEANRLREAAIAFERSANTPGGSGVGMLMWGLTLRHGWGCPKDESLGFSWLRRAAEAAVDDLENARAGFDISAVRGELVLAIYEVGQCFFQGWGVKKDQKMAVSYFQIAAKLGDVDAQEELAFCYANGRGCKKDRKEAAKWYRAAVAQGASDVGLAWIYKEKFK</sequence>
<accession>A0ACC0UGC4</accession>
<dbReference type="EMBL" id="JAGFNK010000043">
    <property type="protein sequence ID" value="KAI9510360.1"/>
    <property type="molecule type" value="Genomic_DNA"/>
</dbReference>
<proteinExistence type="predicted"/>